<feature type="domain" description="Ig-like" evidence="3">
    <location>
        <begin position="922"/>
        <end position="999"/>
    </location>
</feature>
<evidence type="ECO:0000313" key="5">
    <source>
        <dbReference type="Proteomes" id="UP000290407"/>
    </source>
</evidence>
<proteinExistence type="predicted"/>
<evidence type="ECO:0000259" key="2">
    <source>
        <dbReference type="Pfam" id="PF18962"/>
    </source>
</evidence>
<feature type="domain" description="Secretion system C-terminal sorting" evidence="2">
    <location>
        <begin position="1100"/>
        <end position="1175"/>
    </location>
</feature>
<protein>
    <submittedName>
        <fullName evidence="4">T9SS type A sorting domain-containing protein</fullName>
    </submittedName>
</protein>
<evidence type="ECO:0000256" key="1">
    <source>
        <dbReference type="SAM" id="SignalP"/>
    </source>
</evidence>
<comment type="caution">
    <text evidence="4">The sequence shown here is derived from an EMBL/GenBank/DDBJ whole genome shotgun (WGS) entry which is preliminary data.</text>
</comment>
<evidence type="ECO:0000313" key="4">
    <source>
        <dbReference type="EMBL" id="RYC70178.1"/>
    </source>
</evidence>
<dbReference type="RefSeq" id="WP_129601388.1">
    <property type="nucleotide sequence ID" value="NZ_SBLB01000002.1"/>
</dbReference>
<dbReference type="InterPro" id="IPR044023">
    <property type="entry name" value="Ig_7"/>
</dbReference>
<dbReference type="NCBIfam" id="TIGR04183">
    <property type="entry name" value="Por_Secre_tail"/>
    <property type="match status" value="1"/>
</dbReference>
<dbReference type="InterPro" id="IPR026444">
    <property type="entry name" value="Secre_tail"/>
</dbReference>
<sequence>MQFVLKTLWATALLIVSSALVAKGQSLALYYGDPNGRPEDAFDGNVFRSGTEYGDASIYAVLSNGAQSFQIASPGENLTKTVTSTGYFTIRPTSSIVIDRTRILNFTGSVTGSVSINVKTLSISTISANVATEAVPGSTLTITYTTGAGTYPVGLAAGKFKAQLLDGNGILYGDLSNSEDQYTDGEKFGSSRGGIRSIKATIPASVPPGTYRVRVVTQGLISNVLGTASGTFVIRTNTLGITAGTLASAPVCAGNTVSIPFTTTGSFPQGNQFRVRLLTLNGTPVQDFTETSATSPIRVTIPASLAGGAYQLLVFSTSTSTVSAPNLINIRARPTLMLSGGGSINAGARATVQMTFTGTPPWSVGFVDYSPDLAPTYVRTLSFSSSNGTINPTLFSSSTIDRQFIKEFSDNGCGTSDAITGSAFVSVTPITVTTSSLSEAYCPGSAISVPFTVSSPLPADAVYRLQISDSNGNFQNAQFISVGARTSPLSATIPQSLPAGTGYKLRVVLLEPTVPGAVDYTKATNPVPGSLIVSRPNAPGVTDVSFCQGASLSQLTATGTSLTWYSSGGTSRLAGAPIPPNDRSSQYQVSQTINGCESALATITVSIKALPPAPTVSSVAICQGGSGQFSTSIPGALWYTSGTGGTPAPQPPLLNSQNPGSQTVYVSQTINGCESPRTAVVAIVYPIPPAPAVQNPKEVCQYATASPLAATGQDLTWYDQSGKLAGVPVPETSTAGSKSYSVTQRINGCESPRSLVEQVVRAAPVNPVASSIRLCVGENPRSLTATGTAIRWYSNGTGGTGSPAPPGYFTDVANVFTFYVTQTDNNGCESQRQPVSVSVVAPPSAPTVTANQTVCQFARVNPLSALPASDLIWQGPGIAGTTGVAPTPSTTEPATFTYSVAQRAGSCISAYTTILFTVRKTPEAPKVNSPAAFCIGQSSATLSATGEGQLRWYTNAGRIGPSLPQVLVNTQQASTTTYYVTQTDAFNCESPGSALTVRVSAKATALLTGDSVIYAGDSTAIRVRLTGDGPWSFTNWNSNAINSSDSIYVKWEKPMSTRTYTITNLTSACGKGDILNSYRLSVMTPLSNQASLEPLDVNAYPNPTTGSVTVSWSAAMKQEIRLQMINAQGQLIRQITRQATSVSQTEPFPLGSQPAGTYILRVITPKNGIVTRVIVKQ</sequence>
<accession>A0A4V1RWG4</accession>
<name>A0A4V1RWG4_9BACT</name>
<gene>
    <name evidence="4" type="ORF">EQG79_09940</name>
</gene>
<dbReference type="EMBL" id="SBLB01000002">
    <property type="protein sequence ID" value="RYC70178.1"/>
    <property type="molecule type" value="Genomic_DNA"/>
</dbReference>
<keyword evidence="1" id="KW-0732">Signal</keyword>
<feature type="domain" description="Ig-like" evidence="3">
    <location>
        <begin position="764"/>
        <end position="839"/>
    </location>
</feature>
<dbReference type="Proteomes" id="UP000290407">
    <property type="component" value="Unassembled WGS sequence"/>
</dbReference>
<feature type="domain" description="Ig-like" evidence="3">
    <location>
        <begin position="611"/>
        <end position="686"/>
    </location>
</feature>
<reference evidence="4 5" key="1">
    <citation type="submission" date="2019-01" db="EMBL/GenBank/DDBJ databases">
        <title>Spirosoma flava sp. nov., a propanil-degrading bacterium isolated from herbicide-contaminated soil.</title>
        <authorList>
            <person name="Zhang L."/>
            <person name="Jiang J.-D."/>
        </authorList>
    </citation>
    <scope>NUCLEOTIDE SEQUENCE [LARGE SCALE GENOMIC DNA]</scope>
    <source>
        <strain evidence="4 5">TY50</strain>
    </source>
</reference>
<feature type="signal peptide" evidence="1">
    <location>
        <begin position="1"/>
        <end position="22"/>
    </location>
</feature>
<organism evidence="4 5">
    <name type="scientific">Spirosoma sordidisoli</name>
    <dbReference type="NCBI Taxonomy" id="2502893"/>
    <lineage>
        <taxon>Bacteria</taxon>
        <taxon>Pseudomonadati</taxon>
        <taxon>Bacteroidota</taxon>
        <taxon>Cytophagia</taxon>
        <taxon>Cytophagales</taxon>
        <taxon>Cytophagaceae</taxon>
        <taxon>Spirosoma</taxon>
    </lineage>
</organism>
<keyword evidence="5" id="KW-1185">Reference proteome</keyword>
<dbReference type="AlphaFoldDB" id="A0A4V1RWG4"/>
<feature type="chain" id="PRO_5020832587" evidence="1">
    <location>
        <begin position="23"/>
        <end position="1177"/>
    </location>
</feature>
<dbReference type="Pfam" id="PF19081">
    <property type="entry name" value="Ig_7"/>
    <property type="match status" value="3"/>
</dbReference>
<dbReference type="Pfam" id="PF18962">
    <property type="entry name" value="Por_Secre_tail"/>
    <property type="match status" value="1"/>
</dbReference>
<evidence type="ECO:0000259" key="3">
    <source>
        <dbReference type="Pfam" id="PF19081"/>
    </source>
</evidence>